<accession>A0A2K0SWM7</accession>
<feature type="signal peptide" evidence="1">
    <location>
        <begin position="1"/>
        <end position="15"/>
    </location>
</feature>
<dbReference type="Proteomes" id="UP000236546">
    <property type="component" value="Unassembled WGS sequence"/>
</dbReference>
<gene>
    <name evidence="2" type="ORF">TGAMA5MH_10422</name>
</gene>
<evidence type="ECO:0000313" key="2">
    <source>
        <dbReference type="EMBL" id="PNP37654.1"/>
    </source>
</evidence>
<name>A0A2K0SWM7_9HYPO</name>
<dbReference type="AlphaFoldDB" id="A0A2K0SWM7"/>
<protein>
    <submittedName>
        <fullName evidence="2">Uncharacterized protein</fullName>
    </submittedName>
</protein>
<proteinExistence type="predicted"/>
<reference evidence="2 3" key="1">
    <citation type="submission" date="2017-02" db="EMBL/GenBank/DDBJ databases">
        <title>Genomes of Trichoderma spp. with biocontrol activity.</title>
        <authorList>
            <person name="Gardiner D."/>
            <person name="Kazan K."/>
            <person name="Vos C."/>
            <person name="Harvey P."/>
        </authorList>
    </citation>
    <scope>NUCLEOTIDE SEQUENCE [LARGE SCALE GENOMIC DNA]</scope>
    <source>
        <strain evidence="2 3">A5MH</strain>
    </source>
</reference>
<evidence type="ECO:0000313" key="3">
    <source>
        <dbReference type="Proteomes" id="UP000236546"/>
    </source>
</evidence>
<comment type="caution">
    <text evidence="2">The sequence shown here is derived from an EMBL/GenBank/DDBJ whole genome shotgun (WGS) entry which is preliminary data.</text>
</comment>
<feature type="chain" id="PRO_5014350280" evidence="1">
    <location>
        <begin position="16"/>
        <end position="109"/>
    </location>
</feature>
<evidence type="ECO:0000256" key="1">
    <source>
        <dbReference type="SAM" id="SignalP"/>
    </source>
</evidence>
<organism evidence="2 3">
    <name type="scientific">Trichoderma gamsii</name>
    <dbReference type="NCBI Taxonomy" id="398673"/>
    <lineage>
        <taxon>Eukaryota</taxon>
        <taxon>Fungi</taxon>
        <taxon>Dikarya</taxon>
        <taxon>Ascomycota</taxon>
        <taxon>Pezizomycotina</taxon>
        <taxon>Sordariomycetes</taxon>
        <taxon>Hypocreomycetidae</taxon>
        <taxon>Hypocreales</taxon>
        <taxon>Hypocreaceae</taxon>
        <taxon>Trichoderma</taxon>
    </lineage>
</organism>
<sequence length="109" mass="11452">MQLPMLFALLPLASAIPLAQTITDGCEPSTVTVTVTVSSTVSTGTSAPQSDYPPPGYDCIWPYDNCNPFLNRPPPSPTTIASTSTSTSAISTPSIDPNCPYGLPFCWPT</sequence>
<dbReference type="EMBL" id="MTYH01000140">
    <property type="protein sequence ID" value="PNP37654.1"/>
    <property type="molecule type" value="Genomic_DNA"/>
</dbReference>
<keyword evidence="1" id="KW-0732">Signal</keyword>